<evidence type="ECO:0000256" key="6">
    <source>
        <dbReference type="ARBA" id="ARBA00022816"/>
    </source>
</evidence>
<evidence type="ECO:0000256" key="5">
    <source>
        <dbReference type="ARBA" id="ARBA00022701"/>
    </source>
</evidence>
<evidence type="ECO:0000313" key="12">
    <source>
        <dbReference type="Proteomes" id="UP000515908"/>
    </source>
</evidence>
<keyword evidence="10" id="KW-0505">Motor protein</keyword>
<keyword evidence="5 10" id="KW-0493">Microtubule</keyword>
<dbReference type="InterPro" id="IPR037177">
    <property type="entry name" value="DLC_sf"/>
</dbReference>
<dbReference type="OrthoDB" id="10033309at2759"/>
<dbReference type="Gene3D" id="3.30.740.10">
    <property type="entry name" value="Protein Inhibitor Of Neuronal Nitric Oxide Synthase"/>
    <property type="match status" value="1"/>
</dbReference>
<sequence>MSERKTNVKVADMSPEIQNEAIEIATKAIKEHQMETDVASMIKREFDKKHYPTWQCIVGRNFGADVEHEAKNMIYFYVGQVSVLLWKTG</sequence>
<keyword evidence="9" id="KW-0539">Nucleus</keyword>
<keyword evidence="3" id="KW-0813">Transport</keyword>
<dbReference type="CDD" id="cd21452">
    <property type="entry name" value="DLC-like_DYNLL1_DYNLL2"/>
    <property type="match status" value="1"/>
</dbReference>
<reference evidence="11 12" key="1">
    <citation type="submission" date="2020-08" db="EMBL/GenBank/DDBJ databases">
        <authorList>
            <person name="Newling K."/>
            <person name="Davey J."/>
            <person name="Forrester S."/>
        </authorList>
    </citation>
    <scope>NUCLEOTIDE SEQUENCE [LARGE SCALE GENOMIC DNA]</scope>
    <source>
        <strain evidence="12">Crithidia deanei Carvalho (ATCC PRA-265)</strain>
    </source>
</reference>
<evidence type="ECO:0000313" key="11">
    <source>
        <dbReference type="EMBL" id="CAD2217154.1"/>
    </source>
</evidence>
<dbReference type="PANTHER" id="PTHR11886">
    <property type="entry name" value="DYNEIN LIGHT CHAIN"/>
    <property type="match status" value="1"/>
</dbReference>
<dbReference type="GO" id="GO:0051028">
    <property type="term" value="P:mRNA transport"/>
    <property type="evidence" value="ECO:0007669"/>
    <property type="project" value="UniProtKB-KW"/>
</dbReference>
<gene>
    <name evidence="11" type="ORF">ADEAN_000463200</name>
</gene>
<dbReference type="InterPro" id="IPR001372">
    <property type="entry name" value="Dynein_light_chain_typ-1/2"/>
</dbReference>
<keyword evidence="4 10" id="KW-0963">Cytoplasm</keyword>
<keyword evidence="12" id="KW-1185">Reference proteome</keyword>
<evidence type="ECO:0000256" key="9">
    <source>
        <dbReference type="ARBA" id="ARBA00023242"/>
    </source>
</evidence>
<dbReference type="SMART" id="SM01375">
    <property type="entry name" value="Dynein_light"/>
    <property type="match status" value="1"/>
</dbReference>
<dbReference type="FunFam" id="3.30.740.10:FF:000005">
    <property type="entry name" value="Dynein light chain"/>
    <property type="match status" value="1"/>
</dbReference>
<dbReference type="GO" id="GO:0007017">
    <property type="term" value="P:microtubule-based process"/>
    <property type="evidence" value="ECO:0007669"/>
    <property type="project" value="InterPro"/>
</dbReference>
<dbReference type="Pfam" id="PF01221">
    <property type="entry name" value="Dynein_light"/>
    <property type="match status" value="1"/>
</dbReference>
<evidence type="ECO:0000256" key="10">
    <source>
        <dbReference type="RuleBase" id="RU365010"/>
    </source>
</evidence>
<dbReference type="PANTHER" id="PTHR11886:SF40">
    <property type="entry name" value="DYNEIN LIGHT CHAIN"/>
    <property type="match status" value="1"/>
</dbReference>
<dbReference type="EMBL" id="LR877152">
    <property type="protein sequence ID" value="CAD2217154.1"/>
    <property type="molecule type" value="Genomic_DNA"/>
</dbReference>
<evidence type="ECO:0000256" key="2">
    <source>
        <dbReference type="ARBA" id="ARBA00004245"/>
    </source>
</evidence>
<keyword evidence="10" id="KW-0243">Dynein</keyword>
<proteinExistence type="inferred from homology"/>
<protein>
    <recommendedName>
        <fullName evidence="10">Dynein light chain</fullName>
    </recommendedName>
</protein>
<evidence type="ECO:0000256" key="4">
    <source>
        <dbReference type="ARBA" id="ARBA00022490"/>
    </source>
</evidence>
<dbReference type="GO" id="GO:0015031">
    <property type="term" value="P:protein transport"/>
    <property type="evidence" value="ECO:0007669"/>
    <property type="project" value="UniProtKB-KW"/>
</dbReference>
<dbReference type="AlphaFoldDB" id="A0A7G2CE50"/>
<comment type="subcellular location">
    <subcellularLocation>
        <location evidence="2 10">Cytoplasm</location>
        <location evidence="2 10">Cytoskeleton</location>
    </subcellularLocation>
    <subcellularLocation>
        <location evidence="1">Nucleus</location>
    </subcellularLocation>
</comment>
<dbReference type="GO" id="GO:0045505">
    <property type="term" value="F:dynein intermediate chain binding"/>
    <property type="evidence" value="ECO:0007669"/>
    <property type="project" value="TreeGrafter"/>
</dbReference>
<evidence type="ECO:0000256" key="1">
    <source>
        <dbReference type="ARBA" id="ARBA00004123"/>
    </source>
</evidence>
<keyword evidence="8 10" id="KW-0206">Cytoskeleton</keyword>
<dbReference type="GO" id="GO:0005874">
    <property type="term" value="C:microtubule"/>
    <property type="evidence" value="ECO:0007669"/>
    <property type="project" value="UniProtKB-KW"/>
</dbReference>
<organism evidence="11 12">
    <name type="scientific">Angomonas deanei</name>
    <dbReference type="NCBI Taxonomy" id="59799"/>
    <lineage>
        <taxon>Eukaryota</taxon>
        <taxon>Discoba</taxon>
        <taxon>Euglenozoa</taxon>
        <taxon>Kinetoplastea</taxon>
        <taxon>Metakinetoplastina</taxon>
        <taxon>Trypanosomatida</taxon>
        <taxon>Trypanosomatidae</taxon>
        <taxon>Strigomonadinae</taxon>
        <taxon>Angomonas</taxon>
    </lineage>
</organism>
<name>A0A7G2CE50_9TRYP</name>
<dbReference type="GO" id="GO:0005634">
    <property type="term" value="C:nucleus"/>
    <property type="evidence" value="ECO:0007669"/>
    <property type="project" value="UniProtKB-SubCell"/>
</dbReference>
<evidence type="ECO:0000256" key="3">
    <source>
        <dbReference type="ARBA" id="ARBA00022448"/>
    </source>
</evidence>
<keyword evidence="6" id="KW-0509">mRNA transport</keyword>
<dbReference type="SUPFAM" id="SSF54648">
    <property type="entry name" value="DLC"/>
    <property type="match status" value="1"/>
</dbReference>
<dbReference type="GO" id="GO:0005868">
    <property type="term" value="C:cytoplasmic dynein complex"/>
    <property type="evidence" value="ECO:0007669"/>
    <property type="project" value="TreeGrafter"/>
</dbReference>
<accession>A0A7G2CE50</accession>
<comment type="similarity">
    <text evidence="10">Belongs to the dynein light chain family.</text>
</comment>
<evidence type="ECO:0000256" key="7">
    <source>
        <dbReference type="ARBA" id="ARBA00022927"/>
    </source>
</evidence>
<dbReference type="VEuPathDB" id="TriTrypDB:ADEAN_000463200"/>
<evidence type="ECO:0000256" key="8">
    <source>
        <dbReference type="ARBA" id="ARBA00023212"/>
    </source>
</evidence>
<keyword evidence="7" id="KW-0653">Protein transport</keyword>
<dbReference type="Proteomes" id="UP000515908">
    <property type="component" value="Chromosome 08"/>
</dbReference>